<dbReference type="EMBL" id="JAINUG010000095">
    <property type="protein sequence ID" value="KAJ8397713.1"/>
    <property type="molecule type" value="Genomic_DNA"/>
</dbReference>
<reference evidence="2" key="1">
    <citation type="journal article" date="2023" name="Science">
        <title>Genome structures resolve the early diversification of teleost fishes.</title>
        <authorList>
            <person name="Parey E."/>
            <person name="Louis A."/>
            <person name="Montfort J."/>
            <person name="Bouchez O."/>
            <person name="Roques C."/>
            <person name="Iampietro C."/>
            <person name="Lluch J."/>
            <person name="Castinel A."/>
            <person name="Donnadieu C."/>
            <person name="Desvignes T."/>
            <person name="Floi Bucao C."/>
            <person name="Jouanno E."/>
            <person name="Wen M."/>
            <person name="Mejri S."/>
            <person name="Dirks R."/>
            <person name="Jansen H."/>
            <person name="Henkel C."/>
            <person name="Chen W.J."/>
            <person name="Zahm M."/>
            <person name="Cabau C."/>
            <person name="Klopp C."/>
            <person name="Thompson A.W."/>
            <person name="Robinson-Rechavi M."/>
            <person name="Braasch I."/>
            <person name="Lecointre G."/>
            <person name="Bobe J."/>
            <person name="Postlethwait J.H."/>
            <person name="Berthelot C."/>
            <person name="Roest Crollius H."/>
            <person name="Guiguen Y."/>
        </authorList>
    </citation>
    <scope>NUCLEOTIDE SEQUENCE</scope>
    <source>
        <strain evidence="2">NC1722</strain>
    </source>
</reference>
<proteinExistence type="predicted"/>
<sequence length="110" mass="12572">MSLEFRREKFPDRVLSVTSLWNDTAAKFSEKAPSPQRGSGKPGRDEPRPPKDGRRERYGDATRNARVHRAQGFISKRRNAILHSPFRPFSDAAEEGLRVRVLLFSVSARH</sequence>
<feature type="compositionally biased region" description="Basic and acidic residues" evidence="1">
    <location>
        <begin position="42"/>
        <end position="60"/>
    </location>
</feature>
<evidence type="ECO:0000256" key="1">
    <source>
        <dbReference type="SAM" id="MobiDB-lite"/>
    </source>
</evidence>
<evidence type="ECO:0000313" key="2">
    <source>
        <dbReference type="EMBL" id="KAJ8397713.1"/>
    </source>
</evidence>
<dbReference type="Proteomes" id="UP001221898">
    <property type="component" value="Unassembled WGS sequence"/>
</dbReference>
<dbReference type="AlphaFoldDB" id="A0AAD7S8G1"/>
<protein>
    <submittedName>
        <fullName evidence="2">Uncharacterized protein</fullName>
    </submittedName>
</protein>
<gene>
    <name evidence="2" type="ORF">AAFF_G00434020</name>
</gene>
<feature type="region of interest" description="Disordered" evidence="1">
    <location>
        <begin position="26"/>
        <end position="63"/>
    </location>
</feature>
<accession>A0AAD7S8G1</accession>
<organism evidence="2 3">
    <name type="scientific">Aldrovandia affinis</name>
    <dbReference type="NCBI Taxonomy" id="143900"/>
    <lineage>
        <taxon>Eukaryota</taxon>
        <taxon>Metazoa</taxon>
        <taxon>Chordata</taxon>
        <taxon>Craniata</taxon>
        <taxon>Vertebrata</taxon>
        <taxon>Euteleostomi</taxon>
        <taxon>Actinopterygii</taxon>
        <taxon>Neopterygii</taxon>
        <taxon>Teleostei</taxon>
        <taxon>Notacanthiformes</taxon>
        <taxon>Halosauridae</taxon>
        <taxon>Aldrovandia</taxon>
    </lineage>
</organism>
<name>A0AAD7S8G1_9TELE</name>
<keyword evidence="3" id="KW-1185">Reference proteome</keyword>
<comment type="caution">
    <text evidence="2">The sequence shown here is derived from an EMBL/GenBank/DDBJ whole genome shotgun (WGS) entry which is preliminary data.</text>
</comment>
<evidence type="ECO:0000313" key="3">
    <source>
        <dbReference type="Proteomes" id="UP001221898"/>
    </source>
</evidence>